<evidence type="ECO:0000256" key="1">
    <source>
        <dbReference type="ARBA" id="ARBA00004328"/>
    </source>
</evidence>
<keyword evidence="5" id="KW-1185">Reference proteome</keyword>
<name>A0A4R6Y125_9HYPH</name>
<gene>
    <name evidence="4" type="ORF">DES43_15211</name>
</gene>
<dbReference type="Pfam" id="PF12236">
    <property type="entry name" value="Head-tail_con"/>
    <property type="match status" value="1"/>
</dbReference>
<dbReference type="AlphaFoldDB" id="A0A4R6Y125"/>
<dbReference type="Proteomes" id="UP000294958">
    <property type="component" value="Unassembled WGS sequence"/>
</dbReference>
<reference evidence="4 5" key="1">
    <citation type="submission" date="2019-03" db="EMBL/GenBank/DDBJ databases">
        <title>Genomic Encyclopedia of Type Strains, Phase IV (KMG-IV): sequencing the most valuable type-strain genomes for metagenomic binning, comparative biology and taxonomic classification.</title>
        <authorList>
            <person name="Goeker M."/>
        </authorList>
    </citation>
    <scope>NUCLEOTIDE SEQUENCE [LARGE SCALE GENOMIC DNA]</scope>
    <source>
        <strain evidence="4 5">DSM 11603</strain>
    </source>
</reference>
<dbReference type="RefSeq" id="WP_133676268.1">
    <property type="nucleotide sequence ID" value="NZ_SNZF01000052.1"/>
</dbReference>
<dbReference type="InterPro" id="IPR020991">
    <property type="entry name" value="Connector_podovirus"/>
</dbReference>
<protein>
    <submittedName>
        <fullName evidence="4">Head-to-tail connecting protein</fullName>
    </submittedName>
</protein>
<organism evidence="4 5">
    <name type="scientific">Aquamicrobium defluvii</name>
    <dbReference type="NCBI Taxonomy" id="69279"/>
    <lineage>
        <taxon>Bacteria</taxon>
        <taxon>Pseudomonadati</taxon>
        <taxon>Pseudomonadota</taxon>
        <taxon>Alphaproteobacteria</taxon>
        <taxon>Hyphomicrobiales</taxon>
        <taxon>Phyllobacteriaceae</taxon>
        <taxon>Aquamicrobium</taxon>
    </lineage>
</organism>
<comment type="caution">
    <text evidence="4">The sequence shown here is derived from an EMBL/GenBank/DDBJ whole genome shotgun (WGS) entry which is preliminary data.</text>
</comment>
<comment type="subcellular location">
    <subcellularLocation>
        <location evidence="1">Virion</location>
    </subcellularLocation>
</comment>
<dbReference type="OrthoDB" id="1666403at2"/>
<accession>A0A4R6Y125</accession>
<keyword evidence="3" id="KW-0231">Viral genome packaging</keyword>
<sequence>MGIADDLIRMQQQLASQRWGWEEAWRDCVDLCMPYASHVFDFGGAVNTQQSMMGMYQQPKAVQRSREMFDATAAWASDRLVAGMESLTTPRAQKWHSFALDDPFAPDPSDLEEEWLDRLRDYHFGARYDAKSNFALANQKAIRMACVLGTGVLYLEENIGRQGVDPVKVPFFYRSIPVVDCYLGINAYDDVDKVLRVSTMTARAATAYFSAEGDSLPDTVKRCMETDPDKEFTFLHAVMPREEAGEYREKRRHQPIASFWIEMSSRHVVRSSGFFTMPYSVMWWDQTDGSPYGQSPVMAVLSEIKMLQVMGKTVAQVSQQMIKPPMATMPGVYNQRLNLNSGAINPGYIDDQGRMKAQPIIQAQNPTFAERLMETKRMAVRESLYVNLFQILVDNPQMTATEALIRANEKGEMLGPAGAKIESGLSNLIDREVDIVGRKGAFESGSPLEPPASMDGKNIGVKFTGPLANMRRMRELQGMQSVMEVAGMLAQYSQDPSIVLDRIDTDETLELTREIRGAPRKMFRTDDELAAIRQQKAQQQEQMAALQMAQGMAQTAKDATPALQAMAQASGMAA</sequence>
<evidence type="ECO:0000313" key="4">
    <source>
        <dbReference type="EMBL" id="TDR29005.1"/>
    </source>
</evidence>
<evidence type="ECO:0000256" key="2">
    <source>
        <dbReference type="ARBA" id="ARBA00022612"/>
    </source>
</evidence>
<dbReference type="EMBL" id="SNZF01000052">
    <property type="protein sequence ID" value="TDR29005.1"/>
    <property type="molecule type" value="Genomic_DNA"/>
</dbReference>
<keyword evidence="2" id="KW-1188">Viral release from host cell</keyword>
<evidence type="ECO:0000256" key="3">
    <source>
        <dbReference type="ARBA" id="ARBA00023219"/>
    </source>
</evidence>
<evidence type="ECO:0000313" key="5">
    <source>
        <dbReference type="Proteomes" id="UP000294958"/>
    </source>
</evidence>
<proteinExistence type="predicted"/>